<comment type="caution">
    <text evidence="2">The sequence shown here is derived from an EMBL/GenBank/DDBJ whole genome shotgun (WGS) entry which is preliminary data.</text>
</comment>
<protein>
    <submittedName>
        <fullName evidence="2">Uncharacterized protein</fullName>
    </submittedName>
</protein>
<proteinExistence type="inferred from homology"/>
<dbReference type="PANTHER" id="PTHR47766">
    <property type="entry name" value="PROTEIN EFR3"/>
    <property type="match status" value="1"/>
</dbReference>
<name>A0A8H2WC23_9AGAM</name>
<dbReference type="InterPro" id="IPR039786">
    <property type="entry name" value="EFR3"/>
</dbReference>
<dbReference type="Pfam" id="PF21072">
    <property type="entry name" value="EFR3"/>
    <property type="match status" value="1"/>
</dbReference>
<comment type="similarity">
    <text evidence="1">Belongs to the EFR3 family.</text>
</comment>
<evidence type="ECO:0000256" key="1">
    <source>
        <dbReference type="ARBA" id="ARBA00010216"/>
    </source>
</evidence>
<dbReference type="AlphaFoldDB" id="A0A8H2WC23"/>
<dbReference type="PANTHER" id="PTHR47766:SF1">
    <property type="entry name" value="PROTEIN EFR3"/>
    <property type="match status" value="1"/>
</dbReference>
<sequence length="186" mass="20059">MSMLSGCIPSKPNHLKLVLACYPSNPLAAAPEFKPNAQELSKLSYYATNRAGKLAKLADVFEKRATDETRRAGGGNLKARASLLITLAILKQLTTDCKRDLTLLSAAVIISVKASLVALPDDLEIAARAASVFTAWTTYTDGTLIGVDNAFTNNYLTTLSMFVKLCESNGLKGDSENRNRQVNSFV</sequence>
<accession>A0A8H2WC23</accession>
<evidence type="ECO:0000313" key="3">
    <source>
        <dbReference type="Proteomes" id="UP000663843"/>
    </source>
</evidence>
<gene>
    <name evidence="2" type="ORF">RDB_LOCUS16367</name>
</gene>
<dbReference type="GO" id="GO:0072659">
    <property type="term" value="P:protein localization to plasma membrane"/>
    <property type="evidence" value="ECO:0007669"/>
    <property type="project" value="InterPro"/>
</dbReference>
<dbReference type="InterPro" id="IPR049150">
    <property type="entry name" value="EFR3_HEAT-like_rpt"/>
</dbReference>
<reference evidence="2" key="1">
    <citation type="submission" date="2021-01" db="EMBL/GenBank/DDBJ databases">
        <authorList>
            <person name="Kaushik A."/>
        </authorList>
    </citation>
    <scope>NUCLEOTIDE SEQUENCE</scope>
    <source>
        <strain evidence="2">AG2-2IIIB</strain>
    </source>
</reference>
<organism evidence="2 3">
    <name type="scientific">Rhizoctonia solani</name>
    <dbReference type="NCBI Taxonomy" id="456999"/>
    <lineage>
        <taxon>Eukaryota</taxon>
        <taxon>Fungi</taxon>
        <taxon>Dikarya</taxon>
        <taxon>Basidiomycota</taxon>
        <taxon>Agaricomycotina</taxon>
        <taxon>Agaricomycetes</taxon>
        <taxon>Cantharellales</taxon>
        <taxon>Ceratobasidiaceae</taxon>
        <taxon>Rhizoctonia</taxon>
    </lineage>
</organism>
<dbReference type="Proteomes" id="UP000663843">
    <property type="component" value="Unassembled WGS sequence"/>
</dbReference>
<evidence type="ECO:0000313" key="2">
    <source>
        <dbReference type="EMBL" id="CAE6367704.1"/>
    </source>
</evidence>
<dbReference type="EMBL" id="CAJMWT010000963">
    <property type="protein sequence ID" value="CAE6367704.1"/>
    <property type="molecule type" value="Genomic_DNA"/>
</dbReference>